<evidence type="ECO:0000313" key="3">
    <source>
        <dbReference type="Proteomes" id="UP000186817"/>
    </source>
</evidence>
<name>A0A1Q9C1D9_SYMMI</name>
<dbReference type="Gene3D" id="3.10.450.50">
    <property type="match status" value="1"/>
</dbReference>
<feature type="domain" description="YchJ-like middle NTF2-like" evidence="1">
    <location>
        <begin position="250"/>
        <end position="357"/>
    </location>
</feature>
<comment type="caution">
    <text evidence="2">The sequence shown here is derived from an EMBL/GenBank/DDBJ whole genome shotgun (WGS) entry which is preliminary data.</text>
</comment>
<reference evidence="2 3" key="1">
    <citation type="submission" date="2016-02" db="EMBL/GenBank/DDBJ databases">
        <title>Genome analysis of coral dinoflagellate symbionts highlights evolutionary adaptations to a symbiotic lifestyle.</title>
        <authorList>
            <person name="Aranda M."/>
            <person name="Li Y."/>
            <person name="Liew Y.J."/>
            <person name="Baumgarten S."/>
            <person name="Simakov O."/>
            <person name="Wilson M."/>
            <person name="Piel J."/>
            <person name="Ashoor H."/>
            <person name="Bougouffa S."/>
            <person name="Bajic V.B."/>
            <person name="Ryu T."/>
            <person name="Ravasi T."/>
            <person name="Bayer T."/>
            <person name="Micklem G."/>
            <person name="Kim H."/>
            <person name="Bhak J."/>
            <person name="Lajeunesse T.C."/>
            <person name="Voolstra C.R."/>
        </authorList>
    </citation>
    <scope>NUCLEOTIDE SEQUENCE [LARGE SCALE GENOMIC DNA]</scope>
    <source>
        <strain evidence="2 3">CCMP2467</strain>
    </source>
</reference>
<keyword evidence="3" id="KW-1185">Reference proteome</keyword>
<proteinExistence type="predicted"/>
<evidence type="ECO:0000313" key="2">
    <source>
        <dbReference type="EMBL" id="OLP76734.1"/>
    </source>
</evidence>
<organism evidence="2 3">
    <name type="scientific">Symbiodinium microadriaticum</name>
    <name type="common">Dinoflagellate</name>
    <name type="synonym">Zooxanthella microadriatica</name>
    <dbReference type="NCBI Taxonomy" id="2951"/>
    <lineage>
        <taxon>Eukaryota</taxon>
        <taxon>Sar</taxon>
        <taxon>Alveolata</taxon>
        <taxon>Dinophyceae</taxon>
        <taxon>Suessiales</taxon>
        <taxon>Symbiodiniaceae</taxon>
        <taxon>Symbiodinium</taxon>
    </lineage>
</organism>
<evidence type="ECO:0000259" key="1">
    <source>
        <dbReference type="Pfam" id="PF17775"/>
    </source>
</evidence>
<sequence>MNVHLQLDNTASTNKNVTVFTFMAAAVQVGICRSFTAIVVATDGSAKDGVAAAAHSVVVNQCDRAFFGGNDSEAAQIKRWEANAVRASVRAAQRLSDHLEACAATRATFEEGDDHEVSFLELAEELSAKNCELQLQWIRRDLNQLADDLTNENFASFDPNFRIDLKGEALEWRVLGRLLRYATSYFEELGEAKRTLVALRLRLGDWLVQNAVITYVHFAVAIAYNFAYGHDHGDQWQMVDKILKGERADTPEAIMRARFTALRFKDPQFLAATEKEEGTSIKKRAAGWAKTLGMEEKSWVDSLTTLFTSEAEGLREPVNFEVVSADAETVEFKIRCRNGKTLHERSRFQKDRKWGYVYSGDSDFAEWK</sequence>
<dbReference type="EMBL" id="LSRX01001939">
    <property type="protein sequence ID" value="OLP76734.1"/>
    <property type="molecule type" value="Genomic_DNA"/>
</dbReference>
<dbReference type="Pfam" id="PF17775">
    <property type="entry name" value="YchJ_M-like"/>
    <property type="match status" value="1"/>
</dbReference>
<dbReference type="OrthoDB" id="436006at2759"/>
<accession>A0A1Q9C1D9</accession>
<dbReference type="InterPro" id="IPR048469">
    <property type="entry name" value="YchJ-like_M"/>
</dbReference>
<dbReference type="AlphaFoldDB" id="A0A1Q9C1D9"/>
<dbReference type="SUPFAM" id="SSF54427">
    <property type="entry name" value="NTF2-like"/>
    <property type="match status" value="1"/>
</dbReference>
<dbReference type="InterPro" id="IPR032710">
    <property type="entry name" value="NTF2-like_dom_sf"/>
</dbReference>
<gene>
    <name evidence="2" type="ORF">AK812_SmicGene43289</name>
</gene>
<protein>
    <recommendedName>
        <fullName evidence="1">YchJ-like middle NTF2-like domain-containing protein</fullName>
    </recommendedName>
</protein>
<dbReference type="Proteomes" id="UP000186817">
    <property type="component" value="Unassembled WGS sequence"/>
</dbReference>